<dbReference type="Gene3D" id="3.40.190.10">
    <property type="entry name" value="Periplasmic binding protein-like II"/>
    <property type="match status" value="2"/>
</dbReference>
<gene>
    <name evidence="6" type="ORF">SAMN04488239_1117</name>
</gene>
<proteinExistence type="inferred from homology"/>
<evidence type="ECO:0000256" key="3">
    <source>
        <dbReference type="ARBA" id="ARBA00023125"/>
    </source>
</evidence>
<dbReference type="PRINTS" id="PR00039">
    <property type="entry name" value="HTHLYSR"/>
</dbReference>
<name>A0A1G6Y0X6_9RHOB</name>
<dbReference type="SUPFAM" id="SSF53850">
    <property type="entry name" value="Periplasmic binding protein-like II"/>
    <property type="match status" value="1"/>
</dbReference>
<evidence type="ECO:0000256" key="1">
    <source>
        <dbReference type="ARBA" id="ARBA00009437"/>
    </source>
</evidence>
<dbReference type="AlphaFoldDB" id="A0A1G6Y0X6"/>
<dbReference type="GO" id="GO:0003700">
    <property type="term" value="F:DNA-binding transcription factor activity"/>
    <property type="evidence" value="ECO:0007669"/>
    <property type="project" value="InterPro"/>
</dbReference>
<reference evidence="7" key="1">
    <citation type="submission" date="2016-10" db="EMBL/GenBank/DDBJ databases">
        <authorList>
            <person name="Varghese N."/>
            <person name="Submissions S."/>
        </authorList>
    </citation>
    <scope>NUCLEOTIDE SEQUENCE [LARGE SCALE GENOMIC DNA]</scope>
    <source>
        <strain evidence="7">CGMCC 1.9108</strain>
    </source>
</reference>
<dbReference type="InterPro" id="IPR036388">
    <property type="entry name" value="WH-like_DNA-bd_sf"/>
</dbReference>
<dbReference type="STRING" id="639004.SAMN04488239_1117"/>
<dbReference type="InterPro" id="IPR036390">
    <property type="entry name" value="WH_DNA-bd_sf"/>
</dbReference>
<dbReference type="EMBL" id="FMZV01000011">
    <property type="protein sequence ID" value="SDD84124.1"/>
    <property type="molecule type" value="Genomic_DNA"/>
</dbReference>
<dbReference type="PROSITE" id="PS50931">
    <property type="entry name" value="HTH_LYSR"/>
    <property type="match status" value="1"/>
</dbReference>
<dbReference type="OrthoDB" id="5526340at2"/>
<keyword evidence="4" id="KW-0804">Transcription</keyword>
<feature type="domain" description="HTH lysR-type" evidence="5">
    <location>
        <begin position="6"/>
        <end position="63"/>
    </location>
</feature>
<evidence type="ECO:0000313" key="6">
    <source>
        <dbReference type="EMBL" id="SDD84124.1"/>
    </source>
</evidence>
<dbReference type="InterPro" id="IPR005119">
    <property type="entry name" value="LysR_subst-bd"/>
</dbReference>
<keyword evidence="2" id="KW-0805">Transcription regulation</keyword>
<dbReference type="Gene3D" id="1.10.10.10">
    <property type="entry name" value="Winged helix-like DNA-binding domain superfamily/Winged helix DNA-binding domain"/>
    <property type="match status" value="1"/>
</dbReference>
<evidence type="ECO:0000313" key="7">
    <source>
        <dbReference type="Proteomes" id="UP000199628"/>
    </source>
</evidence>
<dbReference type="Pfam" id="PF00126">
    <property type="entry name" value="HTH_1"/>
    <property type="match status" value="1"/>
</dbReference>
<dbReference type="Pfam" id="PF03466">
    <property type="entry name" value="LysR_substrate"/>
    <property type="match status" value="1"/>
</dbReference>
<dbReference type="GO" id="GO:0006351">
    <property type="term" value="P:DNA-templated transcription"/>
    <property type="evidence" value="ECO:0007669"/>
    <property type="project" value="TreeGrafter"/>
</dbReference>
<dbReference type="InterPro" id="IPR058163">
    <property type="entry name" value="LysR-type_TF_proteobact-type"/>
</dbReference>
<accession>A0A1G6Y0X6</accession>
<dbReference type="FunFam" id="1.10.10.10:FF:000038">
    <property type="entry name" value="Glycine cleavage system transcriptional activator"/>
    <property type="match status" value="1"/>
</dbReference>
<dbReference type="Proteomes" id="UP000199628">
    <property type="component" value="Unassembled WGS sequence"/>
</dbReference>
<sequence>MTRRLPNLKHLRAFEAASRHLSFKRAADELSVTQAAISHQIKALEEHFGARLFHRMNRQVALTDEAAVLAASLGQALDQVAAASARFRAQVMTGTIRISVTPFYANRMILPYVDEFYAACPGLNVELDLSYDIADFAARDLDGALRYGLGDRPGAHMQLLHLDRVAPVASPAMVRDLDLPMTPAQIARLPLAAVAGQERYWSQWFKAAGQALPDDCSMSRHDQRALALDFALAGNAVALADLPLIRNELANGSLVCLSETQITLDRGIHLAVPEGPFRDPRLTAFGDWLRGRVSGLI</sequence>
<organism evidence="6 7">
    <name type="scientific">Ruegeria marina</name>
    <dbReference type="NCBI Taxonomy" id="639004"/>
    <lineage>
        <taxon>Bacteria</taxon>
        <taxon>Pseudomonadati</taxon>
        <taxon>Pseudomonadota</taxon>
        <taxon>Alphaproteobacteria</taxon>
        <taxon>Rhodobacterales</taxon>
        <taxon>Roseobacteraceae</taxon>
        <taxon>Ruegeria</taxon>
    </lineage>
</organism>
<keyword evidence="7" id="KW-1185">Reference proteome</keyword>
<protein>
    <submittedName>
        <fullName evidence="6">LysR family transcriptional regulator, glycine cleavage system transcriptional activator</fullName>
    </submittedName>
</protein>
<dbReference type="PANTHER" id="PTHR30537">
    <property type="entry name" value="HTH-TYPE TRANSCRIPTIONAL REGULATOR"/>
    <property type="match status" value="1"/>
</dbReference>
<evidence type="ECO:0000259" key="5">
    <source>
        <dbReference type="PROSITE" id="PS50931"/>
    </source>
</evidence>
<dbReference type="PANTHER" id="PTHR30537:SF74">
    <property type="entry name" value="HTH-TYPE TRANSCRIPTIONAL REGULATOR TRPI"/>
    <property type="match status" value="1"/>
</dbReference>
<dbReference type="GO" id="GO:0043565">
    <property type="term" value="F:sequence-specific DNA binding"/>
    <property type="evidence" value="ECO:0007669"/>
    <property type="project" value="TreeGrafter"/>
</dbReference>
<dbReference type="InterPro" id="IPR000847">
    <property type="entry name" value="LysR_HTH_N"/>
</dbReference>
<evidence type="ECO:0000256" key="2">
    <source>
        <dbReference type="ARBA" id="ARBA00023015"/>
    </source>
</evidence>
<evidence type="ECO:0000256" key="4">
    <source>
        <dbReference type="ARBA" id="ARBA00023163"/>
    </source>
</evidence>
<dbReference type="RefSeq" id="WP_093033340.1">
    <property type="nucleotide sequence ID" value="NZ_FMZV01000011.1"/>
</dbReference>
<dbReference type="SUPFAM" id="SSF46785">
    <property type="entry name" value="Winged helix' DNA-binding domain"/>
    <property type="match status" value="1"/>
</dbReference>
<keyword evidence="3" id="KW-0238">DNA-binding</keyword>
<comment type="similarity">
    <text evidence="1">Belongs to the LysR transcriptional regulatory family.</text>
</comment>